<sequence length="85" mass="10399">MSCRPHFVLPLTAAHKRQRLEWCLERIQRLGNLFRPPSTLDEFQHQIQVAWDEIPQEEIDHLMNSMPRRVRECLEHHDDYFLVFF</sequence>
<accession>A0A482VLZ3</accession>
<dbReference type="Gene3D" id="3.30.420.10">
    <property type="entry name" value="Ribonuclease H-like superfamily/Ribonuclease H"/>
    <property type="match status" value="1"/>
</dbReference>
<dbReference type="AlphaFoldDB" id="A0A482VLZ3"/>
<comment type="caution">
    <text evidence="1">The sequence shown here is derived from an EMBL/GenBank/DDBJ whole genome shotgun (WGS) entry which is preliminary data.</text>
</comment>
<dbReference type="GO" id="GO:0003676">
    <property type="term" value="F:nucleic acid binding"/>
    <property type="evidence" value="ECO:0007669"/>
    <property type="project" value="InterPro"/>
</dbReference>
<reference evidence="1 2" key="1">
    <citation type="submission" date="2017-03" db="EMBL/GenBank/DDBJ databases">
        <title>Genome of the blue death feigning beetle - Asbolus verrucosus.</title>
        <authorList>
            <person name="Rider S.D."/>
        </authorList>
    </citation>
    <scope>NUCLEOTIDE SEQUENCE [LARGE SCALE GENOMIC DNA]</scope>
    <source>
        <strain evidence="1">Butters</strain>
        <tissue evidence="1">Head and leg muscle</tissue>
    </source>
</reference>
<keyword evidence="2" id="KW-1185">Reference proteome</keyword>
<evidence type="ECO:0000313" key="2">
    <source>
        <dbReference type="Proteomes" id="UP000292052"/>
    </source>
</evidence>
<evidence type="ECO:0000313" key="1">
    <source>
        <dbReference type="EMBL" id="RZC33469.1"/>
    </source>
</evidence>
<evidence type="ECO:0008006" key="3">
    <source>
        <dbReference type="Google" id="ProtNLM"/>
    </source>
</evidence>
<protein>
    <recommendedName>
        <fullName evidence="3">DDE 3 domain containing protein</fullName>
    </recommendedName>
</protein>
<dbReference type="Proteomes" id="UP000292052">
    <property type="component" value="Unassembled WGS sequence"/>
</dbReference>
<gene>
    <name evidence="1" type="ORF">BDFB_013840</name>
</gene>
<name>A0A482VLZ3_ASBVE</name>
<dbReference type="EMBL" id="QDEB01088507">
    <property type="protein sequence ID" value="RZC33469.1"/>
    <property type="molecule type" value="Genomic_DNA"/>
</dbReference>
<proteinExistence type="predicted"/>
<dbReference type="InterPro" id="IPR036397">
    <property type="entry name" value="RNaseH_sf"/>
</dbReference>
<dbReference type="OrthoDB" id="2442720at2759"/>
<organism evidence="1 2">
    <name type="scientific">Asbolus verrucosus</name>
    <name type="common">Desert ironclad beetle</name>
    <dbReference type="NCBI Taxonomy" id="1661398"/>
    <lineage>
        <taxon>Eukaryota</taxon>
        <taxon>Metazoa</taxon>
        <taxon>Ecdysozoa</taxon>
        <taxon>Arthropoda</taxon>
        <taxon>Hexapoda</taxon>
        <taxon>Insecta</taxon>
        <taxon>Pterygota</taxon>
        <taxon>Neoptera</taxon>
        <taxon>Endopterygota</taxon>
        <taxon>Coleoptera</taxon>
        <taxon>Polyphaga</taxon>
        <taxon>Cucujiformia</taxon>
        <taxon>Tenebrionidae</taxon>
        <taxon>Pimeliinae</taxon>
        <taxon>Asbolus</taxon>
    </lineage>
</organism>